<dbReference type="STRING" id="1203190.GCA_000312345_01875"/>
<dbReference type="Proteomes" id="UP000182237">
    <property type="component" value="Chromosome I"/>
</dbReference>
<dbReference type="RefSeq" id="WP_019194673.1">
    <property type="nucleotide sequence ID" value="NZ_LT629765.1"/>
</dbReference>
<evidence type="ECO:0000256" key="1">
    <source>
        <dbReference type="ARBA" id="ARBA00008324"/>
    </source>
</evidence>
<organism evidence="4 5">
    <name type="scientific">Corynebacterium timonense</name>
    <dbReference type="NCBI Taxonomy" id="441500"/>
    <lineage>
        <taxon>Bacteria</taxon>
        <taxon>Bacillati</taxon>
        <taxon>Actinomycetota</taxon>
        <taxon>Actinomycetes</taxon>
        <taxon>Mycobacteriales</taxon>
        <taxon>Corynebacteriaceae</taxon>
        <taxon>Corynebacterium</taxon>
    </lineage>
</organism>
<evidence type="ECO:0000259" key="3">
    <source>
        <dbReference type="Pfam" id="PF03061"/>
    </source>
</evidence>
<dbReference type="SUPFAM" id="SSF54637">
    <property type="entry name" value="Thioesterase/thiol ester dehydrase-isomerase"/>
    <property type="match status" value="1"/>
</dbReference>
<evidence type="ECO:0000313" key="4">
    <source>
        <dbReference type="EMBL" id="SDS08122.1"/>
    </source>
</evidence>
<gene>
    <name evidence="4" type="ORF">SAMN04488539_0965</name>
</gene>
<dbReference type="GO" id="GO:0061522">
    <property type="term" value="F:1,4-dihydroxy-2-naphthoyl-CoA thioesterase activity"/>
    <property type="evidence" value="ECO:0007669"/>
    <property type="project" value="TreeGrafter"/>
</dbReference>
<dbReference type="Pfam" id="PF03061">
    <property type="entry name" value="4HBT"/>
    <property type="match status" value="1"/>
</dbReference>
<feature type="domain" description="Thioesterase" evidence="3">
    <location>
        <begin position="59"/>
        <end position="129"/>
    </location>
</feature>
<keyword evidence="2" id="KW-0378">Hydrolase</keyword>
<dbReference type="OrthoDB" id="9798208at2"/>
<dbReference type="CDD" id="cd03443">
    <property type="entry name" value="PaaI_thioesterase"/>
    <property type="match status" value="1"/>
</dbReference>
<keyword evidence="5" id="KW-1185">Reference proteome</keyword>
<dbReference type="GO" id="GO:0005829">
    <property type="term" value="C:cytosol"/>
    <property type="evidence" value="ECO:0007669"/>
    <property type="project" value="TreeGrafter"/>
</dbReference>
<sequence length="145" mass="15551">MQTKYGKEILDTPLSEEELSALREADSGFSRTIGLVVTHVSAQRVDGYIDIGPRHHQPMGLANGGVMASIGETLGSIAAVAASGAPAVGMSNSTDFLRSVRQGRLEAVAEPVHVGSSTHLWRIEMRHEGALVALTHLKLMILRQR</sequence>
<accession>A0A1H1PA73</accession>
<protein>
    <submittedName>
        <fullName evidence="4">Uncharacterized domain 1-containing protein</fullName>
    </submittedName>
</protein>
<evidence type="ECO:0000313" key="5">
    <source>
        <dbReference type="Proteomes" id="UP000182237"/>
    </source>
</evidence>
<dbReference type="AlphaFoldDB" id="A0A1H1PA73"/>
<dbReference type="InterPro" id="IPR003736">
    <property type="entry name" value="PAAI_dom"/>
</dbReference>
<comment type="similarity">
    <text evidence="1">Belongs to the thioesterase PaaI family.</text>
</comment>
<dbReference type="EMBL" id="LT629765">
    <property type="protein sequence ID" value="SDS08122.1"/>
    <property type="molecule type" value="Genomic_DNA"/>
</dbReference>
<dbReference type="PANTHER" id="PTHR43240">
    <property type="entry name" value="1,4-DIHYDROXY-2-NAPHTHOYL-COA THIOESTERASE 1"/>
    <property type="match status" value="1"/>
</dbReference>
<name>A0A1H1PA73_9CORY</name>
<dbReference type="InterPro" id="IPR006683">
    <property type="entry name" value="Thioestr_dom"/>
</dbReference>
<dbReference type="InterPro" id="IPR029069">
    <property type="entry name" value="HotDog_dom_sf"/>
</dbReference>
<proteinExistence type="inferred from homology"/>
<dbReference type="eggNOG" id="COG2050">
    <property type="taxonomic scope" value="Bacteria"/>
</dbReference>
<dbReference type="PANTHER" id="PTHR43240:SF5">
    <property type="entry name" value="1,4-DIHYDROXY-2-NAPHTHOYL-COA THIOESTERASE 1"/>
    <property type="match status" value="1"/>
</dbReference>
<reference evidence="4 5" key="1">
    <citation type="submission" date="2016-10" db="EMBL/GenBank/DDBJ databases">
        <authorList>
            <person name="de Groot N.N."/>
        </authorList>
    </citation>
    <scope>NUCLEOTIDE SEQUENCE [LARGE SCALE GENOMIC DNA]</scope>
    <source>
        <strain evidence="4 5">DSM 45434</strain>
    </source>
</reference>
<evidence type="ECO:0000256" key="2">
    <source>
        <dbReference type="ARBA" id="ARBA00022801"/>
    </source>
</evidence>
<dbReference type="Gene3D" id="3.10.129.10">
    <property type="entry name" value="Hotdog Thioesterase"/>
    <property type="match status" value="1"/>
</dbReference>
<dbReference type="NCBIfam" id="TIGR00369">
    <property type="entry name" value="unchar_dom_1"/>
    <property type="match status" value="1"/>
</dbReference>